<dbReference type="InterPro" id="IPR001841">
    <property type="entry name" value="Znf_RING"/>
</dbReference>
<dbReference type="Pfam" id="PF13639">
    <property type="entry name" value="zf-RING_2"/>
    <property type="match status" value="1"/>
</dbReference>
<evidence type="ECO:0000256" key="6">
    <source>
        <dbReference type="ARBA" id="ARBA00024209"/>
    </source>
</evidence>
<protein>
    <recommendedName>
        <fullName evidence="2">RING-type E3 ubiquitin transferase</fullName>
        <ecNumber evidence="2">2.3.2.27</ecNumber>
    </recommendedName>
</protein>
<dbReference type="Gene3D" id="3.30.40.10">
    <property type="entry name" value="Zinc/RING finger domain, C3HC4 (zinc finger)"/>
    <property type="match status" value="1"/>
</dbReference>
<keyword evidence="9" id="KW-1133">Transmembrane helix</keyword>
<comment type="catalytic activity">
    <reaction evidence="1">
        <text>S-ubiquitinyl-[E2 ubiquitin-conjugating enzyme]-L-cysteine + [acceptor protein]-L-lysine = [E2 ubiquitin-conjugating enzyme]-L-cysteine + N(6)-ubiquitinyl-[acceptor protein]-L-lysine.</text>
        <dbReference type="EC" id="2.3.2.27"/>
    </reaction>
</comment>
<reference evidence="11 12" key="2">
    <citation type="submission" date="2024-10" db="EMBL/GenBank/DDBJ databases">
        <authorList>
            <person name="Ryan C."/>
        </authorList>
    </citation>
    <scope>NUCLEOTIDE SEQUENCE [LARGE SCALE GENOMIC DNA]</scope>
</reference>
<dbReference type="PANTHER" id="PTHR14155:SF503">
    <property type="entry name" value="OS03G0340100 PROTEIN"/>
    <property type="match status" value="1"/>
</dbReference>
<dbReference type="InterPro" id="IPR013083">
    <property type="entry name" value="Znf_RING/FYVE/PHD"/>
</dbReference>
<dbReference type="EC" id="2.3.2.27" evidence="2"/>
<evidence type="ECO:0000256" key="8">
    <source>
        <dbReference type="SAM" id="MobiDB-lite"/>
    </source>
</evidence>
<gene>
    <name evidence="11" type="ORF">URODEC1_LOCUS31826</name>
</gene>
<feature type="domain" description="RING-type" evidence="10">
    <location>
        <begin position="139"/>
        <end position="181"/>
    </location>
</feature>
<proteinExistence type="inferred from homology"/>
<keyword evidence="9" id="KW-0472">Membrane</keyword>
<evidence type="ECO:0000256" key="3">
    <source>
        <dbReference type="ARBA" id="ARBA00022723"/>
    </source>
</evidence>
<evidence type="ECO:0000313" key="11">
    <source>
        <dbReference type="EMBL" id="CAL4939281.1"/>
    </source>
</evidence>
<evidence type="ECO:0000256" key="5">
    <source>
        <dbReference type="ARBA" id="ARBA00022833"/>
    </source>
</evidence>
<keyword evidence="4 7" id="KW-0863">Zinc-finger</keyword>
<evidence type="ECO:0000259" key="10">
    <source>
        <dbReference type="PROSITE" id="PS50089"/>
    </source>
</evidence>
<organism evidence="11 12">
    <name type="scientific">Urochloa decumbens</name>
    <dbReference type="NCBI Taxonomy" id="240449"/>
    <lineage>
        <taxon>Eukaryota</taxon>
        <taxon>Viridiplantae</taxon>
        <taxon>Streptophyta</taxon>
        <taxon>Embryophyta</taxon>
        <taxon>Tracheophyta</taxon>
        <taxon>Spermatophyta</taxon>
        <taxon>Magnoliopsida</taxon>
        <taxon>Liliopsida</taxon>
        <taxon>Poales</taxon>
        <taxon>Poaceae</taxon>
        <taxon>PACMAD clade</taxon>
        <taxon>Panicoideae</taxon>
        <taxon>Panicodae</taxon>
        <taxon>Paniceae</taxon>
        <taxon>Melinidinae</taxon>
        <taxon>Urochloa</taxon>
    </lineage>
</organism>
<evidence type="ECO:0000256" key="7">
    <source>
        <dbReference type="PROSITE-ProRule" id="PRU00175"/>
    </source>
</evidence>
<sequence length="202" mass="20883">MARRFLTPDTAPTAAATDGTPPAPPQMQWKLHGSAVKVAIAGNVVFAALFFVAVIWRIFFSGRGHDGDDAAGVATQAQAQQGASGGGAAARPAAFSSAASTPRAGGLEKDDLLALPVYVHGSSPEDSSGAGGEVARVECAVCISELRDGDTCRILPRCGHRFHAECVDRWFRSHITCPLCRAVVADDGASGKPYPKTLPAAV</sequence>
<dbReference type="CDD" id="cd16461">
    <property type="entry name" value="RING-H2_EL5-like"/>
    <property type="match status" value="1"/>
</dbReference>
<dbReference type="EMBL" id="OZ075126">
    <property type="protein sequence ID" value="CAL4939281.1"/>
    <property type="molecule type" value="Genomic_DNA"/>
</dbReference>
<name>A0ABC8Y807_9POAL</name>
<dbReference type="AlphaFoldDB" id="A0ABC8Y807"/>
<feature type="region of interest" description="Disordered" evidence="8">
    <location>
        <begin position="1"/>
        <end position="24"/>
    </location>
</feature>
<dbReference type="SUPFAM" id="SSF57850">
    <property type="entry name" value="RING/U-box"/>
    <property type="match status" value="1"/>
</dbReference>
<reference evidence="12" key="1">
    <citation type="submission" date="2024-06" db="EMBL/GenBank/DDBJ databases">
        <authorList>
            <person name="Ryan C."/>
        </authorList>
    </citation>
    <scope>NUCLEOTIDE SEQUENCE [LARGE SCALE GENOMIC DNA]</scope>
</reference>
<dbReference type="Proteomes" id="UP001497457">
    <property type="component" value="Chromosome 16b"/>
</dbReference>
<evidence type="ECO:0000256" key="2">
    <source>
        <dbReference type="ARBA" id="ARBA00012483"/>
    </source>
</evidence>
<accession>A0ABC8Y807</accession>
<evidence type="ECO:0000256" key="1">
    <source>
        <dbReference type="ARBA" id="ARBA00000900"/>
    </source>
</evidence>
<comment type="similarity">
    <text evidence="6">Belongs to the RING-type zinc finger family. ATL subfamily.</text>
</comment>
<keyword evidence="12" id="KW-1185">Reference proteome</keyword>
<dbReference type="PANTHER" id="PTHR14155">
    <property type="entry name" value="RING FINGER DOMAIN-CONTAINING"/>
    <property type="match status" value="1"/>
</dbReference>
<dbReference type="SMART" id="SM00184">
    <property type="entry name" value="RING"/>
    <property type="match status" value="1"/>
</dbReference>
<keyword evidence="3" id="KW-0479">Metal-binding</keyword>
<evidence type="ECO:0000256" key="4">
    <source>
        <dbReference type="ARBA" id="ARBA00022771"/>
    </source>
</evidence>
<feature type="compositionally biased region" description="Low complexity" evidence="8">
    <location>
        <begin position="7"/>
        <end position="20"/>
    </location>
</feature>
<dbReference type="InterPro" id="IPR053238">
    <property type="entry name" value="RING-H2_zinc_finger"/>
</dbReference>
<evidence type="ECO:0000313" key="12">
    <source>
        <dbReference type="Proteomes" id="UP001497457"/>
    </source>
</evidence>
<keyword evidence="9" id="KW-0812">Transmembrane</keyword>
<feature type="transmembrane region" description="Helical" evidence="9">
    <location>
        <begin position="35"/>
        <end position="56"/>
    </location>
</feature>
<evidence type="ECO:0000256" key="9">
    <source>
        <dbReference type="SAM" id="Phobius"/>
    </source>
</evidence>
<dbReference type="GO" id="GO:0061630">
    <property type="term" value="F:ubiquitin protein ligase activity"/>
    <property type="evidence" value="ECO:0007669"/>
    <property type="project" value="UniProtKB-EC"/>
</dbReference>
<dbReference type="PROSITE" id="PS50089">
    <property type="entry name" value="ZF_RING_2"/>
    <property type="match status" value="1"/>
</dbReference>
<keyword evidence="5" id="KW-0862">Zinc</keyword>
<dbReference type="GO" id="GO:0008270">
    <property type="term" value="F:zinc ion binding"/>
    <property type="evidence" value="ECO:0007669"/>
    <property type="project" value="UniProtKB-KW"/>
</dbReference>